<sequence>MRPSNEGYKPTLRTKTDGSCSRSIGIDAISSVDAYGSQTMRATRTPSSSSSLTVPATPLLS</sequence>
<evidence type="ECO:0000313" key="6">
    <source>
        <dbReference type="EMBL" id="KAG3200780.1"/>
    </source>
</evidence>
<feature type="region of interest" description="Disordered" evidence="1">
    <location>
        <begin position="1"/>
        <end position="22"/>
    </location>
</feature>
<dbReference type="Proteomes" id="UP000736787">
    <property type="component" value="Unassembled WGS sequence"/>
</dbReference>
<dbReference type="AlphaFoldDB" id="A0A8T1ALF7"/>
<dbReference type="EMBL" id="RCMI01001668">
    <property type="protein sequence ID" value="KAG2882341.1"/>
    <property type="molecule type" value="Genomic_DNA"/>
</dbReference>
<evidence type="ECO:0000313" key="2">
    <source>
        <dbReference type="EMBL" id="KAG2823393.1"/>
    </source>
</evidence>
<dbReference type="EMBL" id="RCML01002712">
    <property type="protein sequence ID" value="KAG2957178.1"/>
    <property type="molecule type" value="Genomic_DNA"/>
</dbReference>
<organism evidence="4 7">
    <name type="scientific">Phytophthora cactorum</name>
    <dbReference type="NCBI Taxonomy" id="29920"/>
    <lineage>
        <taxon>Eukaryota</taxon>
        <taxon>Sar</taxon>
        <taxon>Stramenopiles</taxon>
        <taxon>Oomycota</taxon>
        <taxon>Peronosporomycetes</taxon>
        <taxon>Peronosporales</taxon>
        <taxon>Peronosporaceae</taxon>
        <taxon>Phytophthora</taxon>
    </lineage>
</organism>
<evidence type="ECO:0000313" key="7">
    <source>
        <dbReference type="Proteomes" id="UP000774804"/>
    </source>
</evidence>
<feature type="region of interest" description="Disordered" evidence="1">
    <location>
        <begin position="34"/>
        <end position="61"/>
    </location>
</feature>
<proteinExistence type="predicted"/>
<reference evidence="4" key="1">
    <citation type="submission" date="2018-10" db="EMBL/GenBank/DDBJ databases">
        <title>Effector identification in a new, highly contiguous assembly of the strawberry crown rot pathogen Phytophthora cactorum.</title>
        <authorList>
            <person name="Armitage A.D."/>
            <person name="Nellist C.F."/>
            <person name="Bates H."/>
            <person name="Vickerstaff R.J."/>
            <person name="Harrison R.J."/>
        </authorList>
    </citation>
    <scope>NUCLEOTIDE SEQUENCE</scope>
    <source>
        <strain evidence="2">15-7</strain>
        <strain evidence="4">4032</strain>
        <strain evidence="3">4040</strain>
        <strain evidence="5">P415</strain>
        <strain evidence="6">P421</strain>
    </source>
</reference>
<name>A0A8T1ALF7_9STRA</name>
<dbReference type="EMBL" id="RCMG01001614">
    <property type="protein sequence ID" value="KAG2823393.1"/>
    <property type="molecule type" value="Genomic_DNA"/>
</dbReference>
<evidence type="ECO:0000313" key="4">
    <source>
        <dbReference type="EMBL" id="KAG2882341.1"/>
    </source>
</evidence>
<dbReference type="EMBL" id="RCMK01002685">
    <property type="protein sequence ID" value="KAG2879247.1"/>
    <property type="molecule type" value="Genomic_DNA"/>
</dbReference>
<evidence type="ECO:0000256" key="1">
    <source>
        <dbReference type="SAM" id="MobiDB-lite"/>
    </source>
</evidence>
<gene>
    <name evidence="2" type="ORF">PC113_g22186</name>
    <name evidence="4" type="ORF">PC115_g21953</name>
    <name evidence="3" type="ORF">PC117_g26799</name>
    <name evidence="5" type="ORF">PC118_g24146</name>
    <name evidence="6" type="ORF">PC129_g23731</name>
</gene>
<dbReference type="EMBL" id="RCMV01002889">
    <property type="protein sequence ID" value="KAG3200780.1"/>
    <property type="molecule type" value="Genomic_DNA"/>
</dbReference>
<accession>A0A8T1ALF7</accession>
<feature type="compositionally biased region" description="Polar residues" evidence="1">
    <location>
        <begin position="36"/>
        <end position="61"/>
    </location>
</feature>
<dbReference type="Proteomes" id="UP000774804">
    <property type="component" value="Unassembled WGS sequence"/>
</dbReference>
<dbReference type="Proteomes" id="UP000735874">
    <property type="component" value="Unassembled WGS sequence"/>
</dbReference>
<evidence type="ECO:0000313" key="3">
    <source>
        <dbReference type="EMBL" id="KAG2879247.1"/>
    </source>
</evidence>
<comment type="caution">
    <text evidence="4">The sequence shown here is derived from an EMBL/GenBank/DDBJ whole genome shotgun (WGS) entry which is preliminary data.</text>
</comment>
<protein>
    <submittedName>
        <fullName evidence="4">Uncharacterized protein</fullName>
    </submittedName>
</protein>
<evidence type="ECO:0000313" key="5">
    <source>
        <dbReference type="EMBL" id="KAG2957178.1"/>
    </source>
</evidence>
<dbReference type="Proteomes" id="UP000697107">
    <property type="component" value="Unassembled WGS sequence"/>
</dbReference>
<dbReference type="Proteomes" id="UP000760860">
    <property type="component" value="Unassembled WGS sequence"/>
</dbReference>